<feature type="signal peptide" evidence="4">
    <location>
        <begin position="1"/>
        <end position="22"/>
    </location>
</feature>
<protein>
    <submittedName>
        <fullName evidence="5">Uncharacterized protein</fullName>
    </submittedName>
</protein>
<feature type="compositionally biased region" description="Polar residues" evidence="2">
    <location>
        <begin position="464"/>
        <end position="498"/>
    </location>
</feature>
<feature type="region of interest" description="Disordered" evidence="2">
    <location>
        <begin position="372"/>
        <end position="391"/>
    </location>
</feature>
<accession>A0ABR3ZDU9</accession>
<keyword evidence="3" id="KW-0812">Transmembrane</keyword>
<evidence type="ECO:0000313" key="6">
    <source>
        <dbReference type="Proteomes" id="UP001583186"/>
    </source>
</evidence>
<keyword evidence="1" id="KW-0175">Coiled coil</keyword>
<feature type="compositionally biased region" description="Pro residues" evidence="2">
    <location>
        <begin position="640"/>
        <end position="649"/>
    </location>
</feature>
<feature type="compositionally biased region" description="Gly residues" evidence="2">
    <location>
        <begin position="309"/>
        <end position="318"/>
    </location>
</feature>
<keyword evidence="6" id="KW-1185">Reference proteome</keyword>
<name>A0ABR3ZDU9_9PEZI</name>
<feature type="region of interest" description="Disordered" evidence="2">
    <location>
        <begin position="464"/>
        <end position="543"/>
    </location>
</feature>
<keyword evidence="4" id="KW-0732">Signal</keyword>
<feature type="compositionally biased region" description="Low complexity" evidence="2">
    <location>
        <begin position="559"/>
        <end position="571"/>
    </location>
</feature>
<dbReference type="Proteomes" id="UP001583186">
    <property type="component" value="Unassembled WGS sequence"/>
</dbReference>
<feature type="compositionally biased region" description="Low complexity" evidence="2">
    <location>
        <begin position="531"/>
        <end position="543"/>
    </location>
</feature>
<keyword evidence="3" id="KW-0472">Membrane</keyword>
<evidence type="ECO:0000256" key="4">
    <source>
        <dbReference type="SAM" id="SignalP"/>
    </source>
</evidence>
<feature type="compositionally biased region" description="Basic and acidic residues" evidence="2">
    <location>
        <begin position="572"/>
        <end position="587"/>
    </location>
</feature>
<evidence type="ECO:0000256" key="3">
    <source>
        <dbReference type="SAM" id="Phobius"/>
    </source>
</evidence>
<keyword evidence="3" id="KW-1133">Transmembrane helix</keyword>
<feature type="compositionally biased region" description="Low complexity" evidence="2">
    <location>
        <begin position="376"/>
        <end position="391"/>
    </location>
</feature>
<feature type="region of interest" description="Disordered" evidence="2">
    <location>
        <begin position="559"/>
        <end position="587"/>
    </location>
</feature>
<reference evidence="5 6" key="1">
    <citation type="journal article" date="2024" name="IMA Fungus">
        <title>IMA Genome - F19 : A genome assembly and annotation guide to empower mycologists, including annotated draft genome sequences of Ceratocystis pirilliformis, Diaporthe australafricana, Fusarium ophioides, Paecilomyces lecythidis, and Sporothrix stenoceras.</title>
        <authorList>
            <person name="Aylward J."/>
            <person name="Wilson A.M."/>
            <person name="Visagie C.M."/>
            <person name="Spraker J."/>
            <person name="Barnes I."/>
            <person name="Buitendag C."/>
            <person name="Ceriani C."/>
            <person name="Del Mar Angel L."/>
            <person name="du Plessis D."/>
            <person name="Fuchs T."/>
            <person name="Gasser K."/>
            <person name="Kramer D."/>
            <person name="Li W."/>
            <person name="Munsamy K."/>
            <person name="Piso A."/>
            <person name="Price J.L."/>
            <person name="Sonnekus B."/>
            <person name="Thomas C."/>
            <person name="van der Nest A."/>
            <person name="van Dijk A."/>
            <person name="van Heerden A."/>
            <person name="van Vuuren N."/>
            <person name="Yilmaz N."/>
            <person name="Duong T.A."/>
            <person name="van der Merwe N.A."/>
            <person name="Wingfield M.J."/>
            <person name="Wingfield B.D."/>
        </authorList>
    </citation>
    <scope>NUCLEOTIDE SEQUENCE [LARGE SCALE GENOMIC DNA]</scope>
    <source>
        <strain evidence="5 6">CMW 5346</strain>
    </source>
</reference>
<feature type="region of interest" description="Disordered" evidence="2">
    <location>
        <begin position="625"/>
        <end position="674"/>
    </location>
</feature>
<feature type="compositionally biased region" description="Basic and acidic residues" evidence="2">
    <location>
        <begin position="508"/>
        <end position="524"/>
    </location>
</feature>
<comment type="caution">
    <text evidence="5">The sequence shown here is derived from an EMBL/GenBank/DDBJ whole genome shotgun (WGS) entry which is preliminary data.</text>
</comment>
<feature type="coiled-coil region" evidence="1">
    <location>
        <begin position="55"/>
        <end position="82"/>
    </location>
</feature>
<feature type="transmembrane region" description="Helical" evidence="3">
    <location>
        <begin position="264"/>
        <end position="290"/>
    </location>
</feature>
<feature type="compositionally biased region" description="Low complexity" evidence="2">
    <location>
        <begin position="428"/>
        <end position="441"/>
    </location>
</feature>
<organism evidence="5 6">
    <name type="scientific">Sporothrix stenoceras</name>
    <dbReference type="NCBI Taxonomy" id="5173"/>
    <lineage>
        <taxon>Eukaryota</taxon>
        <taxon>Fungi</taxon>
        <taxon>Dikarya</taxon>
        <taxon>Ascomycota</taxon>
        <taxon>Pezizomycotina</taxon>
        <taxon>Sordariomycetes</taxon>
        <taxon>Sordariomycetidae</taxon>
        <taxon>Ophiostomatales</taxon>
        <taxon>Ophiostomataceae</taxon>
        <taxon>Sporothrix</taxon>
    </lineage>
</organism>
<gene>
    <name evidence="5" type="ORF">Sste5346_003636</name>
</gene>
<sequence length="674" mass="70185">MKHTLAIYCVALSGAGISGASAGVVRPPPVTTPAAQASLTLPGQTFSLPRPSNVLIHARQDNDNNNAQIQQLQQQEQQEQQRNAASLSSISSSFSSRFTSLSSSASSTVSQMQSSLQSAQQAMNTLQQSANDASRSASQASQSAASAVASVQSSAASAQASLSSSLQASMVASASSAEQVLSISMSSVMVAAVSSVSASFVAQQAAAVANLPAPPTATVTAVAESGFPGTVPEVNGAVAPQGQSSFLQTNQRSNVLGACSTPEVVLAFAGIILGAVGLSSLGCIVFLWFWKRRPAVKNSSDKKTNSRGSTGGASGTGLSGESRSSGGSLRQWRIRASTTRPKMGGTAASPSNVSLKEYKLPEYERVFFENKETKAKSTTSSPTKSTSSPAFAAPAVPVESTAPTATAVSTNDRIFSTWSFTTAGGGETSTRNNTNNNNGSTFFEASSPTSSARDVVAPLNVYQNQQQQRASRNFSRTSRAFNSSSNSGVNKPRPTSSVYEPFGLGIRSEPRGLDRISRMEEEWNRSQMQRATTTAGNTANKASNAPLYTTNYAYYAGNGGNNNNNNNNGNTRQKEPTASRYANKDSADSLAREYHDFVSQLAPVSQYGATPAATAVVAESSSLAAATSPSSRNRAQRSPTVPPAGPLPGLPSRGNEESEAGTGFSIRPYLQRFI</sequence>
<feature type="chain" id="PRO_5046584192" evidence="4">
    <location>
        <begin position="23"/>
        <end position="674"/>
    </location>
</feature>
<evidence type="ECO:0000256" key="2">
    <source>
        <dbReference type="SAM" id="MobiDB-lite"/>
    </source>
</evidence>
<feature type="region of interest" description="Disordered" evidence="2">
    <location>
        <begin position="115"/>
        <end position="138"/>
    </location>
</feature>
<feature type="region of interest" description="Disordered" evidence="2">
    <location>
        <begin position="298"/>
        <end position="331"/>
    </location>
</feature>
<evidence type="ECO:0000313" key="5">
    <source>
        <dbReference type="EMBL" id="KAL1898230.1"/>
    </source>
</evidence>
<dbReference type="EMBL" id="JAWCUI010000016">
    <property type="protein sequence ID" value="KAL1898230.1"/>
    <property type="molecule type" value="Genomic_DNA"/>
</dbReference>
<evidence type="ECO:0000256" key="1">
    <source>
        <dbReference type="SAM" id="Coils"/>
    </source>
</evidence>
<feature type="region of interest" description="Disordered" evidence="2">
    <location>
        <begin position="422"/>
        <end position="450"/>
    </location>
</feature>
<feature type="compositionally biased region" description="Low complexity" evidence="2">
    <location>
        <begin position="319"/>
        <end position="328"/>
    </location>
</feature>
<proteinExistence type="predicted"/>